<keyword evidence="10 15" id="KW-0460">Magnesium</keyword>
<keyword evidence="8 15" id="KW-0547">Nucleotide-binding</keyword>
<dbReference type="InterPro" id="IPR002547">
    <property type="entry name" value="tRNA-bd_dom"/>
</dbReference>
<dbReference type="FunFam" id="3.30.70.380:FF:000001">
    <property type="entry name" value="Phenylalanine--tRNA ligase beta subunit"/>
    <property type="match status" value="1"/>
</dbReference>
<dbReference type="InterPro" id="IPR020825">
    <property type="entry name" value="Phe-tRNA_synthase-like_B3/B4"/>
</dbReference>
<dbReference type="InterPro" id="IPR045864">
    <property type="entry name" value="aa-tRNA-synth_II/BPL/LPL"/>
</dbReference>
<feature type="binding site" evidence="15">
    <location>
        <position position="463"/>
    </location>
    <ligand>
        <name>Mg(2+)</name>
        <dbReference type="ChEBI" id="CHEBI:18420"/>
        <note>shared with alpha subunit</note>
    </ligand>
</feature>
<dbReference type="RefSeq" id="WP_321535277.1">
    <property type="nucleotide sequence ID" value="NZ_JARGDL010000004.1"/>
</dbReference>
<dbReference type="CDD" id="cd00769">
    <property type="entry name" value="PheRS_beta_core"/>
    <property type="match status" value="1"/>
</dbReference>
<dbReference type="InterPro" id="IPR005146">
    <property type="entry name" value="B3/B4_tRNA-bd"/>
</dbReference>
<dbReference type="PANTHER" id="PTHR10947:SF0">
    <property type="entry name" value="PHENYLALANINE--TRNA LIGASE BETA SUBUNIT"/>
    <property type="match status" value="1"/>
</dbReference>
<feature type="domain" description="FDX-ACB" evidence="18">
    <location>
        <begin position="704"/>
        <end position="797"/>
    </location>
</feature>
<sequence>MKISLNWLKDYIDLTGISVNEIIEKITFAGLEVEEVIDQRKNYENIVIGFVKESKKHPNANKLSLCKVSDGEKDYNVVCGAPNVATGQKVPFAKVGAVIPNGNFKIEKAKIRGEVSEGMICSEKELGISDNHDGIMVLDPSLKEGINFSDAMNLNDVIMEINITPNRSDALSHIGIARDLSAIFNRPLKLPEIKLNESKIKSEELAQVEIQDAKLCPRYVGKVVTNVTIKESPEWLKNKIKSIGLRPINNVVDVTNFILYEIGQPLHAFDLDKLSQKKIVVKTANENEKFITLDSKERILKSIDLMICDAERPVAIAGVMGGENSEVTNETKNILIESAYFNPSSIRKTAKRLALSTDASYRFERGTDINITIWAARRAAQLIQETAGGEIAASEIDAYPNKISEKKTFVRFNRITKILGYEIDKKLVENILSNLGFEILSKDNEMLELKIPSYRNDVEREIDIIEEIARIYGYNNIPEVNKISITLEEKVDNSFFVDKVRNTLNALGFYEIITNSMLPEQIAKQFGKPISVMNPQSSEMSHIRPSLIPGILQSISNNLKVNERDLMFFEIGKIFNLKNEKINSFNDFDETEFLIAAITGKQSRTVWYEKEREYDFYDMSGFVKTFLSKLLPNSEFNFSVNTNDGSYEYSVKIIHEQEEIGIIGKIKNNFLTQFDINQSVFAVEINLDKIKRIQSSHKGFEELLKFPKVYRDFAFVLDEKIEADLVIKLIKQFGSKLLHNVNLFDIFQSESLGKGKKSLAFQLEYYDKTRTLTEEEVEKDFRNLIKVIETKFDAQLRGA</sequence>
<dbReference type="InterPro" id="IPR036690">
    <property type="entry name" value="Fdx_antiC-bd_sf"/>
</dbReference>
<feature type="domain" description="TRNA-binding" evidence="17">
    <location>
        <begin position="40"/>
        <end position="149"/>
    </location>
</feature>
<gene>
    <name evidence="15 20" type="primary">pheT</name>
    <name evidence="20" type="ORF">P0M35_05055</name>
</gene>
<reference evidence="20" key="1">
    <citation type="submission" date="2023-03" db="EMBL/GenBank/DDBJ databases">
        <title>Stygiobacter electus gen. nov., sp. nov., facultatively anaerobic thermotolerant bacterium of the class Ignavibacteria from a well of Yessentuki mineral water deposit.</title>
        <authorList>
            <person name="Podosokorskaya O.A."/>
            <person name="Elcheninov A.G."/>
            <person name="Petrova N.F."/>
            <person name="Zavarzina D.G."/>
            <person name="Kublanov I.V."/>
            <person name="Merkel A.Y."/>
        </authorList>
    </citation>
    <scope>NUCLEOTIDE SEQUENCE</scope>
    <source>
        <strain evidence="20">09-Me</strain>
    </source>
</reference>
<dbReference type="Pfam" id="PF01588">
    <property type="entry name" value="tRNA_bind"/>
    <property type="match status" value="1"/>
</dbReference>
<dbReference type="Pfam" id="PF03483">
    <property type="entry name" value="B3_4"/>
    <property type="match status" value="1"/>
</dbReference>
<dbReference type="GO" id="GO:0009328">
    <property type="term" value="C:phenylalanine-tRNA ligase complex"/>
    <property type="evidence" value="ECO:0007669"/>
    <property type="project" value="TreeGrafter"/>
</dbReference>
<name>A0AAE3NZL2_9BACT</name>
<dbReference type="GO" id="GO:0000049">
    <property type="term" value="F:tRNA binding"/>
    <property type="evidence" value="ECO:0007669"/>
    <property type="project" value="UniProtKB-UniRule"/>
</dbReference>
<dbReference type="NCBIfam" id="TIGR00472">
    <property type="entry name" value="pheT_bact"/>
    <property type="match status" value="1"/>
</dbReference>
<dbReference type="InterPro" id="IPR005121">
    <property type="entry name" value="Fdx_antiC-bd"/>
</dbReference>
<feature type="domain" description="B5" evidence="19">
    <location>
        <begin position="403"/>
        <end position="479"/>
    </location>
</feature>
<dbReference type="SMART" id="SM00873">
    <property type="entry name" value="B3_4"/>
    <property type="match status" value="1"/>
</dbReference>
<evidence type="ECO:0000259" key="17">
    <source>
        <dbReference type="PROSITE" id="PS50886"/>
    </source>
</evidence>
<dbReference type="EMBL" id="JARGDL010000004">
    <property type="protein sequence ID" value="MDF1611510.1"/>
    <property type="molecule type" value="Genomic_DNA"/>
</dbReference>
<comment type="subcellular location">
    <subcellularLocation>
        <location evidence="1 15">Cytoplasm</location>
    </subcellularLocation>
</comment>
<dbReference type="Pfam" id="PF17759">
    <property type="entry name" value="tRNA_synthFbeta"/>
    <property type="match status" value="1"/>
</dbReference>
<evidence type="ECO:0000313" key="21">
    <source>
        <dbReference type="Proteomes" id="UP001221302"/>
    </source>
</evidence>
<evidence type="ECO:0000256" key="7">
    <source>
        <dbReference type="ARBA" id="ARBA00022723"/>
    </source>
</evidence>
<evidence type="ECO:0000256" key="12">
    <source>
        <dbReference type="ARBA" id="ARBA00022917"/>
    </source>
</evidence>
<dbReference type="PROSITE" id="PS50886">
    <property type="entry name" value="TRBD"/>
    <property type="match status" value="1"/>
</dbReference>
<dbReference type="Pfam" id="PF03147">
    <property type="entry name" value="FDX-ACB"/>
    <property type="match status" value="1"/>
</dbReference>
<protein>
    <recommendedName>
        <fullName evidence="15">Phenylalanine--tRNA ligase beta subunit</fullName>
        <ecNumber evidence="15">6.1.1.20</ecNumber>
    </recommendedName>
    <alternativeName>
        <fullName evidence="15">Phenylalanyl-tRNA synthetase beta subunit</fullName>
        <shortName evidence="15">PheRS</shortName>
    </alternativeName>
</protein>
<evidence type="ECO:0000256" key="9">
    <source>
        <dbReference type="ARBA" id="ARBA00022840"/>
    </source>
</evidence>
<dbReference type="Gene3D" id="3.50.40.10">
    <property type="entry name" value="Phenylalanyl-trna Synthetase, Chain B, domain 3"/>
    <property type="match status" value="1"/>
</dbReference>
<dbReference type="PROSITE" id="PS51483">
    <property type="entry name" value="B5"/>
    <property type="match status" value="1"/>
</dbReference>
<comment type="subunit">
    <text evidence="3 15">Tetramer of two alpha and two beta subunits.</text>
</comment>
<dbReference type="SUPFAM" id="SSF56037">
    <property type="entry name" value="PheT/TilS domain"/>
    <property type="match status" value="1"/>
</dbReference>
<dbReference type="Gene3D" id="2.40.50.140">
    <property type="entry name" value="Nucleic acid-binding proteins"/>
    <property type="match status" value="1"/>
</dbReference>
<organism evidence="20 21">
    <name type="scientific">Stygiobacter electus</name>
    <dbReference type="NCBI Taxonomy" id="3032292"/>
    <lineage>
        <taxon>Bacteria</taxon>
        <taxon>Pseudomonadati</taxon>
        <taxon>Ignavibacteriota</taxon>
        <taxon>Ignavibacteria</taxon>
        <taxon>Ignavibacteriales</taxon>
        <taxon>Melioribacteraceae</taxon>
        <taxon>Stygiobacter</taxon>
    </lineage>
</organism>
<comment type="cofactor">
    <cofactor evidence="15">
        <name>Mg(2+)</name>
        <dbReference type="ChEBI" id="CHEBI:18420"/>
    </cofactor>
    <text evidence="15">Binds 2 magnesium ions per tetramer.</text>
</comment>
<feature type="binding site" evidence="15">
    <location>
        <position position="466"/>
    </location>
    <ligand>
        <name>Mg(2+)</name>
        <dbReference type="ChEBI" id="CHEBI:18420"/>
        <note>shared with alpha subunit</note>
    </ligand>
</feature>
<dbReference type="InterPro" id="IPR004532">
    <property type="entry name" value="Phe-tRNA-ligase_IIc_bsu_bact"/>
</dbReference>
<evidence type="ECO:0000256" key="11">
    <source>
        <dbReference type="ARBA" id="ARBA00022884"/>
    </source>
</evidence>
<dbReference type="SUPFAM" id="SSF55681">
    <property type="entry name" value="Class II aaRS and biotin synthetases"/>
    <property type="match status" value="1"/>
</dbReference>
<evidence type="ECO:0000256" key="16">
    <source>
        <dbReference type="PROSITE-ProRule" id="PRU00209"/>
    </source>
</evidence>
<evidence type="ECO:0000256" key="6">
    <source>
        <dbReference type="ARBA" id="ARBA00022598"/>
    </source>
</evidence>
<dbReference type="InterPro" id="IPR045060">
    <property type="entry name" value="Phe-tRNA-ligase_IIc_bsu"/>
</dbReference>
<evidence type="ECO:0000259" key="19">
    <source>
        <dbReference type="PROSITE" id="PS51483"/>
    </source>
</evidence>
<dbReference type="GO" id="GO:0004826">
    <property type="term" value="F:phenylalanine-tRNA ligase activity"/>
    <property type="evidence" value="ECO:0007669"/>
    <property type="project" value="UniProtKB-UniRule"/>
</dbReference>
<keyword evidence="21" id="KW-1185">Reference proteome</keyword>
<keyword evidence="12 15" id="KW-0648">Protein biosynthesis</keyword>
<dbReference type="GO" id="GO:0006432">
    <property type="term" value="P:phenylalanyl-tRNA aminoacylation"/>
    <property type="evidence" value="ECO:0007669"/>
    <property type="project" value="UniProtKB-UniRule"/>
</dbReference>
<dbReference type="GO" id="GO:0000287">
    <property type="term" value="F:magnesium ion binding"/>
    <property type="evidence" value="ECO:0007669"/>
    <property type="project" value="UniProtKB-UniRule"/>
</dbReference>
<keyword evidence="6 15" id="KW-0436">Ligase</keyword>
<dbReference type="PANTHER" id="PTHR10947">
    <property type="entry name" value="PHENYLALANYL-TRNA SYNTHETASE BETA CHAIN AND LEUCINE-RICH REPEAT-CONTAINING PROTEIN 47"/>
    <property type="match status" value="1"/>
</dbReference>
<dbReference type="Gene3D" id="3.30.930.10">
    <property type="entry name" value="Bira Bifunctional Protein, Domain 2"/>
    <property type="match status" value="1"/>
</dbReference>
<dbReference type="InterPro" id="IPR041616">
    <property type="entry name" value="PheRS_beta_core"/>
</dbReference>
<comment type="catalytic activity">
    <reaction evidence="14 15">
        <text>tRNA(Phe) + L-phenylalanine + ATP = L-phenylalanyl-tRNA(Phe) + AMP + diphosphate + H(+)</text>
        <dbReference type="Rhea" id="RHEA:19413"/>
        <dbReference type="Rhea" id="RHEA-COMP:9668"/>
        <dbReference type="Rhea" id="RHEA-COMP:9699"/>
        <dbReference type="ChEBI" id="CHEBI:15378"/>
        <dbReference type="ChEBI" id="CHEBI:30616"/>
        <dbReference type="ChEBI" id="CHEBI:33019"/>
        <dbReference type="ChEBI" id="CHEBI:58095"/>
        <dbReference type="ChEBI" id="CHEBI:78442"/>
        <dbReference type="ChEBI" id="CHEBI:78531"/>
        <dbReference type="ChEBI" id="CHEBI:456215"/>
        <dbReference type="EC" id="6.1.1.20"/>
    </reaction>
</comment>
<dbReference type="SUPFAM" id="SSF50249">
    <property type="entry name" value="Nucleic acid-binding proteins"/>
    <property type="match status" value="1"/>
</dbReference>
<keyword evidence="13 15" id="KW-0030">Aminoacyl-tRNA synthetase</keyword>
<dbReference type="SMART" id="SM00874">
    <property type="entry name" value="B5"/>
    <property type="match status" value="1"/>
</dbReference>
<dbReference type="SMART" id="SM00896">
    <property type="entry name" value="FDX-ACB"/>
    <property type="match status" value="1"/>
</dbReference>
<dbReference type="EC" id="6.1.1.20" evidence="15"/>
<evidence type="ECO:0000256" key="10">
    <source>
        <dbReference type="ARBA" id="ARBA00022842"/>
    </source>
</evidence>
<dbReference type="Gene3D" id="3.30.56.10">
    <property type="match status" value="2"/>
</dbReference>
<dbReference type="InterPro" id="IPR009061">
    <property type="entry name" value="DNA-bd_dom_put_sf"/>
</dbReference>
<dbReference type="NCBIfam" id="NF045760">
    <property type="entry name" value="YtpR"/>
    <property type="match status" value="1"/>
</dbReference>
<dbReference type="SUPFAM" id="SSF54991">
    <property type="entry name" value="Anticodon-binding domain of PheRS"/>
    <property type="match status" value="1"/>
</dbReference>
<dbReference type="Proteomes" id="UP001221302">
    <property type="component" value="Unassembled WGS sequence"/>
</dbReference>
<dbReference type="InterPro" id="IPR012340">
    <property type="entry name" value="NA-bd_OB-fold"/>
</dbReference>
<evidence type="ECO:0000259" key="18">
    <source>
        <dbReference type="PROSITE" id="PS51447"/>
    </source>
</evidence>
<dbReference type="FunFam" id="2.40.50.140:FF:000045">
    <property type="entry name" value="Phenylalanine--tRNA ligase beta subunit"/>
    <property type="match status" value="1"/>
</dbReference>
<dbReference type="FunFam" id="3.50.40.10:FF:000001">
    <property type="entry name" value="Phenylalanine--tRNA ligase beta subunit"/>
    <property type="match status" value="1"/>
</dbReference>
<evidence type="ECO:0000256" key="8">
    <source>
        <dbReference type="ARBA" id="ARBA00022741"/>
    </source>
</evidence>
<dbReference type="Pfam" id="PF03484">
    <property type="entry name" value="B5"/>
    <property type="match status" value="1"/>
</dbReference>
<dbReference type="AlphaFoldDB" id="A0AAE3NZL2"/>
<evidence type="ECO:0000256" key="14">
    <source>
        <dbReference type="ARBA" id="ARBA00049255"/>
    </source>
</evidence>
<comment type="caution">
    <text evidence="20">The sequence shown here is derived from an EMBL/GenBank/DDBJ whole genome shotgun (WGS) entry which is preliminary data.</text>
</comment>
<evidence type="ECO:0000256" key="1">
    <source>
        <dbReference type="ARBA" id="ARBA00004496"/>
    </source>
</evidence>
<evidence type="ECO:0000313" key="20">
    <source>
        <dbReference type="EMBL" id="MDF1611510.1"/>
    </source>
</evidence>
<keyword evidence="4 15" id="KW-0963">Cytoplasm</keyword>
<keyword evidence="9 15" id="KW-0067">ATP-binding</keyword>
<dbReference type="SUPFAM" id="SSF46955">
    <property type="entry name" value="Putative DNA-binding domain"/>
    <property type="match status" value="1"/>
</dbReference>
<dbReference type="InterPro" id="IPR005147">
    <property type="entry name" value="tRNA_synthase_B5-dom"/>
</dbReference>
<dbReference type="GO" id="GO:0005524">
    <property type="term" value="F:ATP binding"/>
    <property type="evidence" value="ECO:0007669"/>
    <property type="project" value="UniProtKB-UniRule"/>
</dbReference>
<keyword evidence="7 15" id="KW-0479">Metal-binding</keyword>
<evidence type="ECO:0000256" key="5">
    <source>
        <dbReference type="ARBA" id="ARBA00022555"/>
    </source>
</evidence>
<evidence type="ECO:0000256" key="2">
    <source>
        <dbReference type="ARBA" id="ARBA00008653"/>
    </source>
</evidence>
<feature type="binding site" evidence="15">
    <location>
        <position position="467"/>
    </location>
    <ligand>
        <name>Mg(2+)</name>
        <dbReference type="ChEBI" id="CHEBI:18420"/>
        <note>shared with alpha subunit</note>
    </ligand>
</feature>
<dbReference type="HAMAP" id="MF_00283">
    <property type="entry name" value="Phe_tRNA_synth_beta1"/>
    <property type="match status" value="1"/>
</dbReference>
<dbReference type="PROSITE" id="PS51447">
    <property type="entry name" value="FDX_ACB"/>
    <property type="match status" value="1"/>
</dbReference>
<evidence type="ECO:0000256" key="13">
    <source>
        <dbReference type="ARBA" id="ARBA00023146"/>
    </source>
</evidence>
<evidence type="ECO:0000256" key="3">
    <source>
        <dbReference type="ARBA" id="ARBA00011209"/>
    </source>
</evidence>
<feature type="binding site" evidence="15">
    <location>
        <position position="457"/>
    </location>
    <ligand>
        <name>Mg(2+)</name>
        <dbReference type="ChEBI" id="CHEBI:18420"/>
        <note>shared with alpha subunit</note>
    </ligand>
</feature>
<accession>A0AAE3NZL2</accession>
<keyword evidence="11 16" id="KW-0694">RNA-binding</keyword>
<proteinExistence type="inferred from homology"/>
<evidence type="ECO:0000256" key="15">
    <source>
        <dbReference type="HAMAP-Rule" id="MF_00283"/>
    </source>
</evidence>
<keyword evidence="5 16" id="KW-0820">tRNA-binding</keyword>
<dbReference type="InterPro" id="IPR033714">
    <property type="entry name" value="tRNA_bind_bactPheRS"/>
</dbReference>
<dbReference type="Gene3D" id="3.30.70.380">
    <property type="entry name" value="Ferrodoxin-fold anticodon-binding domain"/>
    <property type="match status" value="1"/>
</dbReference>
<dbReference type="CDD" id="cd02796">
    <property type="entry name" value="tRNA_bind_bactPheRS"/>
    <property type="match status" value="1"/>
</dbReference>
<comment type="similarity">
    <text evidence="2 15">Belongs to the phenylalanyl-tRNA synthetase beta subunit family. Type 1 subfamily.</text>
</comment>
<evidence type="ECO:0000256" key="4">
    <source>
        <dbReference type="ARBA" id="ARBA00022490"/>
    </source>
</evidence>